<dbReference type="AlphaFoldDB" id="A0A1G8CPM2"/>
<proteinExistence type="predicted"/>
<feature type="chain" id="PRO_5011495244" evidence="1">
    <location>
        <begin position="22"/>
        <end position="111"/>
    </location>
</feature>
<name>A0A1G8CPM2_9VIBR</name>
<accession>A0A1G8CPM2</accession>
<evidence type="ECO:0000313" key="3">
    <source>
        <dbReference type="Proteomes" id="UP000198854"/>
    </source>
</evidence>
<gene>
    <name evidence="2" type="ORF">SAMN04488136_11711</name>
</gene>
<reference evidence="2 3" key="1">
    <citation type="submission" date="2016-10" db="EMBL/GenBank/DDBJ databases">
        <authorList>
            <person name="de Groot N.N."/>
        </authorList>
    </citation>
    <scope>NUCLEOTIDE SEQUENCE [LARGE SCALE GENOMIC DNA]</scope>
    <source>
        <strain evidence="2 3">CGMCC 1.10228</strain>
    </source>
</reference>
<dbReference type="Proteomes" id="UP000198854">
    <property type="component" value="Unassembled WGS sequence"/>
</dbReference>
<feature type="signal peptide" evidence="1">
    <location>
        <begin position="1"/>
        <end position="21"/>
    </location>
</feature>
<dbReference type="EMBL" id="FNDD01000017">
    <property type="protein sequence ID" value="SDH47408.1"/>
    <property type="molecule type" value="Genomic_DNA"/>
</dbReference>
<organism evidence="2 3">
    <name type="scientific">Vibrio xiamenensis</name>
    <dbReference type="NCBI Taxonomy" id="861298"/>
    <lineage>
        <taxon>Bacteria</taxon>
        <taxon>Pseudomonadati</taxon>
        <taxon>Pseudomonadota</taxon>
        <taxon>Gammaproteobacteria</taxon>
        <taxon>Vibrionales</taxon>
        <taxon>Vibrionaceae</taxon>
        <taxon>Vibrio</taxon>
    </lineage>
</organism>
<dbReference type="STRING" id="861298.SAMN04488136_11711"/>
<sequence length="111" mass="12107">MRLAMFSSFIVSLSVTFSAYATSGWHDFASSSSPETVCNQNQVCQIDRLAFSRAVQLCQKDSAPNYCLALAEYGWNSTKSVAEAANQAVTYQTASNFTVLCGLKENQARPC</sequence>
<protein>
    <submittedName>
        <fullName evidence="2">Uncharacterized protein</fullName>
    </submittedName>
</protein>
<evidence type="ECO:0000256" key="1">
    <source>
        <dbReference type="SAM" id="SignalP"/>
    </source>
</evidence>
<evidence type="ECO:0000313" key="2">
    <source>
        <dbReference type="EMBL" id="SDH47408.1"/>
    </source>
</evidence>
<keyword evidence="3" id="KW-1185">Reference proteome</keyword>
<keyword evidence="1" id="KW-0732">Signal</keyword>